<feature type="active site" description="Charge relay system" evidence="5">
    <location>
        <position position="332"/>
    </location>
</feature>
<evidence type="ECO:0000313" key="7">
    <source>
        <dbReference type="EMBL" id="MBL7257935.1"/>
    </source>
</evidence>
<dbReference type="CDD" id="cd00306">
    <property type="entry name" value="Peptidases_S8_S53"/>
    <property type="match status" value="1"/>
</dbReference>
<dbReference type="InterPro" id="IPR036852">
    <property type="entry name" value="Peptidase_S8/S53_dom_sf"/>
</dbReference>
<gene>
    <name evidence="7" type="ORF">JKJ07_26885</name>
</gene>
<protein>
    <submittedName>
        <fullName evidence="7">S8/S53 family peptidase</fullName>
    </submittedName>
</protein>
<evidence type="ECO:0000256" key="2">
    <source>
        <dbReference type="ARBA" id="ARBA00022670"/>
    </source>
</evidence>
<evidence type="ECO:0000259" key="6">
    <source>
        <dbReference type="Pfam" id="PF00082"/>
    </source>
</evidence>
<dbReference type="EMBL" id="JAENHO010000007">
    <property type="protein sequence ID" value="MBL7257935.1"/>
    <property type="molecule type" value="Genomic_DNA"/>
</dbReference>
<evidence type="ECO:0000256" key="3">
    <source>
        <dbReference type="ARBA" id="ARBA00022801"/>
    </source>
</evidence>
<dbReference type="Gene3D" id="3.40.50.200">
    <property type="entry name" value="Peptidase S8/S53 domain"/>
    <property type="match status" value="1"/>
</dbReference>
<comment type="similarity">
    <text evidence="1 5">Belongs to the peptidase S8 family.</text>
</comment>
<dbReference type="RefSeq" id="WP_202994539.1">
    <property type="nucleotide sequence ID" value="NZ_JAENHO010000007.1"/>
</dbReference>
<feature type="active site" description="Charge relay system" evidence="5">
    <location>
        <position position="131"/>
    </location>
</feature>
<accession>A0ABS1VU02</accession>
<evidence type="ECO:0000256" key="4">
    <source>
        <dbReference type="ARBA" id="ARBA00022825"/>
    </source>
</evidence>
<dbReference type="Pfam" id="PF00082">
    <property type="entry name" value="Peptidase_S8"/>
    <property type="match status" value="1"/>
</dbReference>
<proteinExistence type="inferred from homology"/>
<dbReference type="PANTHER" id="PTHR43806">
    <property type="entry name" value="PEPTIDASE S8"/>
    <property type="match status" value="1"/>
</dbReference>
<feature type="domain" description="Peptidase S8/S53" evidence="6">
    <location>
        <begin position="125"/>
        <end position="343"/>
    </location>
</feature>
<dbReference type="Proteomes" id="UP000598996">
    <property type="component" value="Unassembled WGS sequence"/>
</dbReference>
<comment type="caution">
    <text evidence="7">The sequence shown here is derived from an EMBL/GenBank/DDBJ whole genome shotgun (WGS) entry which is preliminary data.</text>
</comment>
<keyword evidence="8" id="KW-1185">Reference proteome</keyword>
<dbReference type="SUPFAM" id="SSF52743">
    <property type="entry name" value="Subtilisin-like"/>
    <property type="match status" value="1"/>
</dbReference>
<dbReference type="InterPro" id="IPR050131">
    <property type="entry name" value="Peptidase_S8_subtilisin-like"/>
</dbReference>
<keyword evidence="3 5" id="KW-0378">Hydrolase</keyword>
<sequence length="348" mass="38389">MDTERYSADTLTFDHRDASDGLKELNDFLDGRGRRRPLVTTGRVAGGRAVVEVRDADAREVHEFLETERPGAGGRRVPQLLAGTLQLMGRHWGHGTSWSEMPDLPAELAPPAFRHTAPQGSLRRPVVALIDSGVRDHPWFAAEKDDPFVLLPEDLAAPERWDGRVHDVHSGDVSLAGHGTFIAGLIRKAAPSARVLSLRAMDEEGRLEETNVIHALEWLASYYDRRERPVDVVCMAFGREDDPVDDVQPLRKALERLADLGIALVASAGNDHQTESEIFPAAFEFVTGVGAGFGRYHAEFSNYGDWVDRYRDGVDVISSMPDGKYAKWSGTSFSAANFAGDLARPHVR</sequence>
<reference evidence="7 8" key="1">
    <citation type="submission" date="2021-01" db="EMBL/GenBank/DDBJ databases">
        <title>Actinoplanes sp. nov. LDG1-01 isolated from lichen.</title>
        <authorList>
            <person name="Saeng-In P."/>
            <person name="Phongsopitanun W."/>
            <person name="Kanchanasin P."/>
            <person name="Yuki M."/>
            <person name="Kudo T."/>
            <person name="Ohkuma M."/>
            <person name="Tanasupawat S."/>
        </authorList>
    </citation>
    <scope>NUCLEOTIDE SEQUENCE [LARGE SCALE GENOMIC DNA]</scope>
    <source>
        <strain evidence="7 8">LDG1-01</strain>
    </source>
</reference>
<name>A0ABS1VU02_9ACTN</name>
<organism evidence="7 8">
    <name type="scientific">Paractinoplanes lichenicola</name>
    <dbReference type="NCBI Taxonomy" id="2802976"/>
    <lineage>
        <taxon>Bacteria</taxon>
        <taxon>Bacillati</taxon>
        <taxon>Actinomycetota</taxon>
        <taxon>Actinomycetes</taxon>
        <taxon>Micromonosporales</taxon>
        <taxon>Micromonosporaceae</taxon>
        <taxon>Paractinoplanes</taxon>
    </lineage>
</organism>
<evidence type="ECO:0000313" key="8">
    <source>
        <dbReference type="Proteomes" id="UP000598996"/>
    </source>
</evidence>
<feature type="active site" description="Charge relay system" evidence="5">
    <location>
        <position position="178"/>
    </location>
</feature>
<evidence type="ECO:0000256" key="1">
    <source>
        <dbReference type="ARBA" id="ARBA00011073"/>
    </source>
</evidence>
<dbReference type="PROSITE" id="PS51892">
    <property type="entry name" value="SUBTILASE"/>
    <property type="match status" value="1"/>
</dbReference>
<evidence type="ECO:0000256" key="5">
    <source>
        <dbReference type="PROSITE-ProRule" id="PRU01240"/>
    </source>
</evidence>
<dbReference type="PANTHER" id="PTHR43806:SF11">
    <property type="entry name" value="CEREVISIN-RELATED"/>
    <property type="match status" value="1"/>
</dbReference>
<keyword evidence="2 5" id="KW-0645">Protease</keyword>
<dbReference type="InterPro" id="IPR000209">
    <property type="entry name" value="Peptidase_S8/S53_dom"/>
</dbReference>
<keyword evidence="4 5" id="KW-0720">Serine protease</keyword>